<keyword evidence="2" id="KW-0479">Metal-binding</keyword>
<comment type="cofactor">
    <cofactor evidence="1">
        <name>Mg(2+)</name>
        <dbReference type="ChEBI" id="CHEBI:18420"/>
    </cofactor>
</comment>
<proteinExistence type="predicted"/>
<reference evidence="5 6" key="1">
    <citation type="submission" date="2020-07" db="EMBL/GenBank/DDBJ databases">
        <title>Pseudogemmobacter sp. nov., isolated from poultry manure in Taiwan.</title>
        <authorList>
            <person name="Lin S.-Y."/>
            <person name="Tang Y.-S."/>
            <person name="Young C.-C."/>
        </authorList>
    </citation>
    <scope>NUCLEOTIDE SEQUENCE [LARGE SCALE GENOMIC DNA]</scope>
    <source>
        <strain evidence="5 6">CC-YST710</strain>
    </source>
</reference>
<dbReference type="InterPro" id="IPR013341">
    <property type="entry name" value="Mandelate_racemase_N_dom"/>
</dbReference>
<dbReference type="InterPro" id="IPR046945">
    <property type="entry name" value="RHMD-like"/>
</dbReference>
<keyword evidence="3" id="KW-0460">Magnesium</keyword>
<dbReference type="SUPFAM" id="SSF54826">
    <property type="entry name" value="Enolase N-terminal domain-like"/>
    <property type="match status" value="1"/>
</dbReference>
<accession>A0ABS8CIR7</accession>
<feature type="domain" description="Mandelate racemase/muconate lactonizing enzyme C-terminal" evidence="4">
    <location>
        <begin position="125"/>
        <end position="230"/>
    </location>
</feature>
<evidence type="ECO:0000256" key="2">
    <source>
        <dbReference type="ARBA" id="ARBA00022723"/>
    </source>
</evidence>
<name>A0ABS8CIR7_9RHOB</name>
<dbReference type="InterPro" id="IPR036849">
    <property type="entry name" value="Enolase-like_C_sf"/>
</dbReference>
<dbReference type="PANTHER" id="PTHR13794:SF58">
    <property type="entry name" value="MITOCHONDRIAL ENOLASE SUPERFAMILY MEMBER 1"/>
    <property type="match status" value="1"/>
</dbReference>
<dbReference type="Pfam" id="PF02746">
    <property type="entry name" value="MR_MLE_N"/>
    <property type="match status" value="1"/>
</dbReference>
<evidence type="ECO:0000259" key="4">
    <source>
        <dbReference type="SMART" id="SM00922"/>
    </source>
</evidence>
<dbReference type="SFLD" id="SFLDS00001">
    <property type="entry name" value="Enolase"/>
    <property type="match status" value="1"/>
</dbReference>
<comment type="caution">
    <text evidence="5">The sequence shown here is derived from an EMBL/GenBank/DDBJ whole genome shotgun (WGS) entry which is preliminary data.</text>
</comment>
<dbReference type="SUPFAM" id="SSF51604">
    <property type="entry name" value="Enolase C-terminal domain-like"/>
    <property type="match status" value="1"/>
</dbReference>
<dbReference type="EMBL" id="JACDXX010000002">
    <property type="protein sequence ID" value="MCB5409078.1"/>
    <property type="molecule type" value="Genomic_DNA"/>
</dbReference>
<sequence length="379" mass="42166">MKITRIETFTNRYIGFTRVTDAEGRQGWGQVSTYNSDITSQVLHRQIAPHVLGVEFEDLDALTDKVIEREHKFPGSYMKRAIGGLDTAIWDLRGKIAGLPVCSLIGGTPGKLRAYASSMKREITPAAEAERFRRLQGEFGYDAFKFRIAAEYGHDTDEWPGRTEEIIPTIRRALGADAALLVDANSGFSPKRAIQVADLLLEHGIEHFEEPCLYWELEQTREVREALEGKPIAVTGGEQDCEIPTWRHMIDMRAVDVVQPDILYLGGISRTLRVCHLAAAAGLPITPHAANQGLVTLFTMHLLRALGGPVTGTPGSAGKYLEFSIEEADYYPWQYGLYREDPYRVEGGEVTVTDAPGWGVEICPEWLAKSEYQLSELPG</sequence>
<evidence type="ECO:0000256" key="3">
    <source>
        <dbReference type="ARBA" id="ARBA00022842"/>
    </source>
</evidence>
<dbReference type="InterPro" id="IPR029017">
    <property type="entry name" value="Enolase-like_N"/>
</dbReference>
<evidence type="ECO:0000256" key="1">
    <source>
        <dbReference type="ARBA" id="ARBA00001946"/>
    </source>
</evidence>
<dbReference type="SFLD" id="SFLDG00179">
    <property type="entry name" value="mandelate_racemase"/>
    <property type="match status" value="1"/>
</dbReference>
<organism evidence="5 6">
    <name type="scientific">Pseudogemmobacter faecipullorum</name>
    <dbReference type="NCBI Taxonomy" id="2755041"/>
    <lineage>
        <taxon>Bacteria</taxon>
        <taxon>Pseudomonadati</taxon>
        <taxon>Pseudomonadota</taxon>
        <taxon>Alphaproteobacteria</taxon>
        <taxon>Rhodobacterales</taxon>
        <taxon>Paracoccaceae</taxon>
        <taxon>Pseudogemmobacter</taxon>
    </lineage>
</organism>
<dbReference type="RefSeq" id="WP_226933972.1">
    <property type="nucleotide sequence ID" value="NZ_JACDXX010000002.1"/>
</dbReference>
<keyword evidence="6" id="KW-1185">Reference proteome</keyword>
<gene>
    <name evidence="5" type="ORF">H0485_03495</name>
</gene>
<dbReference type="CDD" id="cd03316">
    <property type="entry name" value="MR_like"/>
    <property type="match status" value="1"/>
</dbReference>
<dbReference type="InterPro" id="IPR029065">
    <property type="entry name" value="Enolase_C-like"/>
</dbReference>
<dbReference type="Pfam" id="PF13378">
    <property type="entry name" value="MR_MLE_C"/>
    <property type="match status" value="1"/>
</dbReference>
<evidence type="ECO:0000313" key="6">
    <source>
        <dbReference type="Proteomes" id="UP001198571"/>
    </source>
</evidence>
<dbReference type="Gene3D" id="3.20.20.120">
    <property type="entry name" value="Enolase-like C-terminal domain"/>
    <property type="match status" value="1"/>
</dbReference>
<protein>
    <submittedName>
        <fullName evidence="5">Mandelate racemase/muconate lactonizing enzyme family protein</fullName>
    </submittedName>
</protein>
<evidence type="ECO:0000313" key="5">
    <source>
        <dbReference type="EMBL" id="MCB5409078.1"/>
    </source>
</evidence>
<dbReference type="SMART" id="SM00922">
    <property type="entry name" value="MR_MLE"/>
    <property type="match status" value="1"/>
</dbReference>
<dbReference type="InterPro" id="IPR013342">
    <property type="entry name" value="Mandelate_racemase_C"/>
</dbReference>
<dbReference type="Gene3D" id="3.30.390.10">
    <property type="entry name" value="Enolase-like, N-terminal domain"/>
    <property type="match status" value="1"/>
</dbReference>
<dbReference type="Proteomes" id="UP001198571">
    <property type="component" value="Unassembled WGS sequence"/>
</dbReference>
<dbReference type="PANTHER" id="PTHR13794">
    <property type="entry name" value="ENOLASE SUPERFAMILY, MANDELATE RACEMASE"/>
    <property type="match status" value="1"/>
</dbReference>